<feature type="signal peptide" evidence="3">
    <location>
        <begin position="1"/>
        <end position="20"/>
    </location>
</feature>
<reference evidence="4 5" key="1">
    <citation type="submission" date="2015-09" db="EMBL/GenBank/DDBJ databases">
        <title>Host preference determinants of Valsa canker pathogens revealed by comparative genomics.</title>
        <authorList>
            <person name="Yin Z."/>
            <person name="Huang L."/>
        </authorList>
    </citation>
    <scope>NUCLEOTIDE SEQUENCE [LARGE SCALE GENOMIC DNA]</scope>
    <source>
        <strain evidence="4 5">03-1</strain>
    </source>
</reference>
<accession>A0A423WRL5</accession>
<feature type="transmembrane region" description="Helical" evidence="2">
    <location>
        <begin position="220"/>
        <end position="242"/>
    </location>
</feature>
<dbReference type="OrthoDB" id="5239590at2759"/>
<evidence type="ECO:0000256" key="3">
    <source>
        <dbReference type="SAM" id="SignalP"/>
    </source>
</evidence>
<keyword evidence="2" id="KW-1133">Transmembrane helix</keyword>
<evidence type="ECO:0000313" key="4">
    <source>
        <dbReference type="EMBL" id="ROW06122.1"/>
    </source>
</evidence>
<evidence type="ECO:0000256" key="2">
    <source>
        <dbReference type="SAM" id="Phobius"/>
    </source>
</evidence>
<feature type="region of interest" description="Disordered" evidence="1">
    <location>
        <begin position="403"/>
        <end position="477"/>
    </location>
</feature>
<feature type="region of interest" description="Disordered" evidence="1">
    <location>
        <begin position="268"/>
        <end position="297"/>
    </location>
</feature>
<keyword evidence="3" id="KW-0732">Signal</keyword>
<gene>
    <name evidence="4" type="ORF">VMCG_04646</name>
</gene>
<feature type="chain" id="PRO_5019317931" evidence="3">
    <location>
        <begin position="21"/>
        <end position="477"/>
    </location>
</feature>
<protein>
    <submittedName>
        <fullName evidence="4">Uncharacterized protein</fullName>
    </submittedName>
</protein>
<feature type="region of interest" description="Disordered" evidence="1">
    <location>
        <begin position="342"/>
        <end position="368"/>
    </location>
</feature>
<keyword evidence="2" id="KW-0472">Membrane</keyword>
<evidence type="ECO:0000313" key="5">
    <source>
        <dbReference type="Proteomes" id="UP000283895"/>
    </source>
</evidence>
<dbReference type="EMBL" id="LKEA01000011">
    <property type="protein sequence ID" value="ROW06122.1"/>
    <property type="molecule type" value="Genomic_DNA"/>
</dbReference>
<evidence type="ECO:0000256" key="1">
    <source>
        <dbReference type="SAM" id="MobiDB-lite"/>
    </source>
</evidence>
<dbReference type="AlphaFoldDB" id="A0A423WRL5"/>
<keyword evidence="5" id="KW-1185">Reference proteome</keyword>
<proteinExistence type="predicted"/>
<organism evidence="4 5">
    <name type="scientific">Cytospora schulzeri</name>
    <dbReference type="NCBI Taxonomy" id="448051"/>
    <lineage>
        <taxon>Eukaryota</taxon>
        <taxon>Fungi</taxon>
        <taxon>Dikarya</taxon>
        <taxon>Ascomycota</taxon>
        <taxon>Pezizomycotina</taxon>
        <taxon>Sordariomycetes</taxon>
        <taxon>Sordariomycetidae</taxon>
        <taxon>Diaporthales</taxon>
        <taxon>Cytosporaceae</taxon>
        <taxon>Cytospora</taxon>
    </lineage>
</organism>
<sequence length="477" mass="51425">MRFATAWLAASAVLASSASAILVTQGSTCDTQCGNVLSATTDPDIECDQNNYGSSAGTVLKNCMNCELSSTYYDTASNQSDQQWLLYNARYAVSHCVWHQSGNYDVCRTSRACGPLQDAIEYGNLSSNVGEYDYCGNWAWSDFVDACVSCLRTSDGGDYLGNMVVLLQVGCDQRPKPGATVAVKGGIFSTTQMNETTPTPTNSWVNPINNSGPISLGAKVGIAIGGFCFLLIVAGFFIVCNGRRRRRAFLRKLEMRQREAGWAQPAMTTGVMSRGPDLNNTPLSQKPLRGWDDSPGSVGAPEQQFARYYSPYSSQYNSPVSAAGTPGLTAHQWPQEFHDHLAQGYPSSSQEKAIHDQHEAAAGLRSPPINIGVALGGDDKSQRMEHSGFSSWDRQHTTGEEYELHEVSSAGGSSAGGGNMLGHNSSFRDRMARGTPILQHPGNGRYSPDRILPPPPAPTHMMHGGQRYDDVQGGNVI</sequence>
<name>A0A423WRL5_9PEZI</name>
<comment type="caution">
    <text evidence="4">The sequence shown here is derived from an EMBL/GenBank/DDBJ whole genome shotgun (WGS) entry which is preliminary data.</text>
</comment>
<dbReference type="STRING" id="356882.A0A423WRL5"/>
<keyword evidence="2" id="KW-0812">Transmembrane</keyword>
<dbReference type="Proteomes" id="UP000283895">
    <property type="component" value="Unassembled WGS sequence"/>
</dbReference>